<dbReference type="Gene3D" id="1.25.40.10">
    <property type="entry name" value="Tetratricopeptide repeat domain"/>
    <property type="match status" value="1"/>
</dbReference>
<evidence type="ECO:0000256" key="2">
    <source>
        <dbReference type="ARBA" id="ARBA00023125"/>
    </source>
</evidence>
<keyword evidence="1" id="KW-0805">Transcription regulation</keyword>
<dbReference type="Pfam" id="PF25873">
    <property type="entry name" value="WHD_MalT"/>
    <property type="match status" value="1"/>
</dbReference>
<reference evidence="5" key="1">
    <citation type="submission" date="2023-06" db="EMBL/GenBank/DDBJ databases">
        <authorList>
            <person name="Zhang S."/>
        </authorList>
    </citation>
    <scope>NUCLEOTIDE SEQUENCE</scope>
    <source>
        <strain evidence="5">SG2303</strain>
    </source>
</reference>
<keyword evidence="3" id="KW-0804">Transcription</keyword>
<dbReference type="Proteomes" id="UP001168540">
    <property type="component" value="Unassembled WGS sequence"/>
</dbReference>
<dbReference type="SUPFAM" id="SSF48452">
    <property type="entry name" value="TPR-like"/>
    <property type="match status" value="1"/>
</dbReference>
<dbReference type="InterPro" id="IPR016032">
    <property type="entry name" value="Sig_transdc_resp-reg_C-effctor"/>
</dbReference>
<dbReference type="Gene3D" id="1.10.10.10">
    <property type="entry name" value="Winged helix-like DNA-binding domain superfamily/Winged helix DNA-binding domain"/>
    <property type="match status" value="1"/>
</dbReference>
<dbReference type="InterPro" id="IPR011990">
    <property type="entry name" value="TPR-like_helical_dom_sf"/>
</dbReference>
<feature type="domain" description="HTH luxR-type" evidence="4">
    <location>
        <begin position="780"/>
        <end position="845"/>
    </location>
</feature>
<sequence>MIVVQAPAGFGKTSLLAQWRREYLTQGAAVAWLSVDGRDDPYRFLQGLVHAVRVGAARPAFGRVLLEGATAAVGELEGMTAWLAELAMSALDLVLFIDEADSLPEASLAALAYLMHNAPRNLRIVVAARGGVDSAVADLGSYGQCVVLGPEILRFRFDETIALIRNRFGARVDADTCARLHELTEGWPLGLQLALSAMERGSDPSSVVNSLSTSAGDLRDYFVDGLISKLPAEDLAFLTRIAVVDRLHPDLCQALTGLEQAQELLSRLMRETPIFVAGENGAWSRLHMLARDVLRARFALLPDKERAELHGRAMQWLAEHGMVEEAARHAYAAGEYHVAYDLAERCLYDAVRQGQQVAVLEWLERLSERDLEQRPRLRLAAAWVLARSERHREAEQQVERLLATPNIDDELRYECALIMSAAAYFGDDTDRFVELFEPWANSPPTRDPWLLQIHANRLSGCAIVRGDAAQVRRHQQFAPSFGIDKPGNYVARWGGFMVGLSYLVEGQHRLAEEALRPALAGAELELGRRNPLSCMLASLLAAAVYERDQLDEAAALLANRLDVLERTGTPETVMYAYRTAARVAAAQGVEHRALDLLEAMYTTGVARGLPKLCVISLAEQIRIHAWRFRSETCRALAQRIDEIVENDTAHGPLWRRMVTFFQSLAHAYVAVSAQNWRGALEALAVAAPQADAMKLGRYRICIMALRAFALDHVGEDGVALIREAMNLAQTFGLARTLADAHPSLADWARRMAEESEEGGGVVQIPRVARPPVEHRVSAPRALPSMVLTPRERDLLEQLARNLSNKEIAMAMSVSEETVKWHLKNLFGKLDVGSRKQVVRRAQLLGFLEGAEYMPSPSR</sequence>
<protein>
    <submittedName>
        <fullName evidence="5">LuxR C-terminal-related transcriptional regulator</fullName>
    </submittedName>
</protein>
<dbReference type="PRINTS" id="PR00038">
    <property type="entry name" value="HTHLUXR"/>
</dbReference>
<dbReference type="InterPro" id="IPR059106">
    <property type="entry name" value="WHD_MalT"/>
</dbReference>
<dbReference type="InterPro" id="IPR027417">
    <property type="entry name" value="P-loop_NTPase"/>
</dbReference>
<evidence type="ECO:0000256" key="1">
    <source>
        <dbReference type="ARBA" id="ARBA00023015"/>
    </source>
</evidence>
<dbReference type="PANTHER" id="PTHR44688:SF16">
    <property type="entry name" value="DNA-BINDING TRANSCRIPTIONAL ACTIVATOR DEVR_DOSR"/>
    <property type="match status" value="1"/>
</dbReference>
<evidence type="ECO:0000313" key="6">
    <source>
        <dbReference type="Proteomes" id="UP001168540"/>
    </source>
</evidence>
<gene>
    <name evidence="5" type="ORF">QU481_12410</name>
</gene>
<dbReference type="InterPro" id="IPR000792">
    <property type="entry name" value="Tscrpt_reg_LuxR_C"/>
</dbReference>
<comment type="caution">
    <text evidence="5">The sequence shown here is derived from an EMBL/GenBank/DDBJ whole genome shotgun (WGS) entry which is preliminary data.</text>
</comment>
<dbReference type="SMART" id="SM00421">
    <property type="entry name" value="HTH_LUXR"/>
    <property type="match status" value="1"/>
</dbReference>
<dbReference type="InterPro" id="IPR036388">
    <property type="entry name" value="WH-like_DNA-bd_sf"/>
</dbReference>
<name>A0ABT7XPH1_9NEIS</name>
<dbReference type="InterPro" id="IPR041664">
    <property type="entry name" value="AAA_16"/>
</dbReference>
<dbReference type="Pfam" id="PF00196">
    <property type="entry name" value="GerE"/>
    <property type="match status" value="1"/>
</dbReference>
<dbReference type="EMBL" id="JAUEDK010000020">
    <property type="protein sequence ID" value="MDN0075693.1"/>
    <property type="molecule type" value="Genomic_DNA"/>
</dbReference>
<dbReference type="PANTHER" id="PTHR44688">
    <property type="entry name" value="DNA-BINDING TRANSCRIPTIONAL ACTIVATOR DEVR_DOSR"/>
    <property type="match status" value="1"/>
</dbReference>
<evidence type="ECO:0000313" key="5">
    <source>
        <dbReference type="EMBL" id="MDN0075693.1"/>
    </source>
</evidence>
<keyword evidence="2" id="KW-0238">DNA-binding</keyword>
<dbReference type="SUPFAM" id="SSF46894">
    <property type="entry name" value="C-terminal effector domain of the bipartite response regulators"/>
    <property type="match status" value="1"/>
</dbReference>
<dbReference type="SUPFAM" id="SSF52540">
    <property type="entry name" value="P-loop containing nucleoside triphosphate hydrolases"/>
    <property type="match status" value="1"/>
</dbReference>
<evidence type="ECO:0000256" key="3">
    <source>
        <dbReference type="ARBA" id="ARBA00023163"/>
    </source>
</evidence>
<keyword evidence="6" id="KW-1185">Reference proteome</keyword>
<dbReference type="PROSITE" id="PS50043">
    <property type="entry name" value="HTH_LUXR_2"/>
    <property type="match status" value="1"/>
</dbReference>
<organism evidence="5 6">
    <name type="scientific">Crenobacter oryzisoli</name>
    <dbReference type="NCBI Taxonomy" id="3056844"/>
    <lineage>
        <taxon>Bacteria</taxon>
        <taxon>Pseudomonadati</taxon>
        <taxon>Pseudomonadota</taxon>
        <taxon>Betaproteobacteria</taxon>
        <taxon>Neisseriales</taxon>
        <taxon>Neisseriaceae</taxon>
        <taxon>Crenobacter</taxon>
    </lineage>
</organism>
<dbReference type="CDD" id="cd06170">
    <property type="entry name" value="LuxR_C_like"/>
    <property type="match status" value="1"/>
</dbReference>
<accession>A0ABT7XPH1</accession>
<dbReference type="Pfam" id="PF13191">
    <property type="entry name" value="AAA_16"/>
    <property type="match status" value="1"/>
</dbReference>
<evidence type="ECO:0000259" key="4">
    <source>
        <dbReference type="PROSITE" id="PS50043"/>
    </source>
</evidence>
<proteinExistence type="predicted"/>